<dbReference type="Gene3D" id="1.10.150.240">
    <property type="entry name" value="Putative phosphatase, domain 2"/>
    <property type="match status" value="1"/>
</dbReference>
<dbReference type="SUPFAM" id="SSF56784">
    <property type="entry name" value="HAD-like"/>
    <property type="match status" value="1"/>
</dbReference>
<gene>
    <name evidence="1" type="ORF">CSB45_07580</name>
</gene>
<dbReference type="InterPro" id="IPR023214">
    <property type="entry name" value="HAD_sf"/>
</dbReference>
<dbReference type="Gene3D" id="3.40.50.1000">
    <property type="entry name" value="HAD superfamily/HAD-like"/>
    <property type="match status" value="1"/>
</dbReference>
<dbReference type="AlphaFoldDB" id="A0A2G6E603"/>
<evidence type="ECO:0008006" key="3">
    <source>
        <dbReference type="Google" id="ProtNLM"/>
    </source>
</evidence>
<dbReference type="EMBL" id="PDPS01000027">
    <property type="protein sequence ID" value="PID57377.1"/>
    <property type="molecule type" value="Genomic_DNA"/>
</dbReference>
<protein>
    <recommendedName>
        <fullName evidence="3">Haloacid dehalogenase</fullName>
    </recommendedName>
</protein>
<proteinExistence type="predicted"/>
<evidence type="ECO:0000313" key="1">
    <source>
        <dbReference type="EMBL" id="PID57377.1"/>
    </source>
</evidence>
<dbReference type="InterPro" id="IPR036412">
    <property type="entry name" value="HAD-like_sf"/>
</dbReference>
<name>A0A2G6E603_9BACT</name>
<reference evidence="1 2" key="1">
    <citation type="submission" date="2017-10" db="EMBL/GenBank/DDBJ databases">
        <title>Novel microbial diversity and functional potential in the marine mammal oral microbiome.</title>
        <authorList>
            <person name="Dudek N.K."/>
            <person name="Sun C.L."/>
            <person name="Burstein D."/>
            <person name="Kantor R.S."/>
            <person name="Aliaga Goltsman D.S."/>
            <person name="Bik E.M."/>
            <person name="Thomas B.C."/>
            <person name="Banfield J.F."/>
            <person name="Relman D.A."/>
        </authorList>
    </citation>
    <scope>NUCLEOTIDE SEQUENCE [LARGE SCALE GENOMIC DNA]</scope>
    <source>
        <strain evidence="1">DOLZORAL124_49_17</strain>
    </source>
</reference>
<dbReference type="InterPro" id="IPR023198">
    <property type="entry name" value="PGP-like_dom2"/>
</dbReference>
<comment type="caution">
    <text evidence="1">The sequence shown here is derived from an EMBL/GenBank/DDBJ whole genome shotgun (WGS) entry which is preliminary data.</text>
</comment>
<sequence length="251" mass="29385">MTTGMFITDFDGVVCDSVTECFLVTYNARGKLRNSSFERVREIETLPVEQRQEFRRLRVYLKGAEDFIPLLMSMEQGIDVKDQESFDRFKESLQAELPEFLAAFYAERDFLLQHEKELWLSLNPLFDKVGTAFQERESFENLRVLTTKRQIDACEIFKFQGIDFPEEYILYVKAADKPQRLSELLATYKATCEKSIYVEDQVDFLVASQKQNIASFLTDWGYVSPEQRERAAQNGIPMISQDRYCELLSRF</sequence>
<organism evidence="1 2">
    <name type="scientific">candidate division KSB3 bacterium</name>
    <dbReference type="NCBI Taxonomy" id="2044937"/>
    <lineage>
        <taxon>Bacteria</taxon>
        <taxon>candidate division KSB3</taxon>
    </lineage>
</organism>
<dbReference type="Proteomes" id="UP000229740">
    <property type="component" value="Unassembled WGS sequence"/>
</dbReference>
<accession>A0A2G6E603</accession>
<evidence type="ECO:0000313" key="2">
    <source>
        <dbReference type="Proteomes" id="UP000229740"/>
    </source>
</evidence>